<comment type="caution">
    <text evidence="3">The sequence shown here is derived from an EMBL/GenBank/DDBJ whole genome shotgun (WGS) entry which is preliminary data.</text>
</comment>
<protein>
    <submittedName>
        <fullName evidence="3">Haloalkane dehalogenase</fullName>
    </submittedName>
</protein>
<keyword evidence="4" id="KW-1185">Reference proteome</keyword>
<proteinExistence type="predicted"/>
<dbReference type="InterPro" id="IPR051340">
    <property type="entry name" value="Haloalkane_dehalogenase"/>
</dbReference>
<dbReference type="OrthoDB" id="408373at2759"/>
<dbReference type="GO" id="GO:0004301">
    <property type="term" value="F:epoxide hydrolase activity"/>
    <property type="evidence" value="ECO:0007669"/>
    <property type="project" value="TreeGrafter"/>
</dbReference>
<dbReference type="NCBIfam" id="NF002043">
    <property type="entry name" value="PRK00870.1"/>
    <property type="match status" value="1"/>
</dbReference>
<dbReference type="PRINTS" id="PR00412">
    <property type="entry name" value="EPOXHYDRLASE"/>
</dbReference>
<dbReference type="EMBL" id="NBIV01000085">
    <property type="protein sequence ID" value="PXF44610.1"/>
    <property type="molecule type" value="Genomic_DNA"/>
</dbReference>
<accession>A0A2V3IU15</accession>
<name>A0A2V3IU15_9FLOR</name>
<dbReference type="Proteomes" id="UP000247409">
    <property type="component" value="Unassembled WGS sequence"/>
</dbReference>
<evidence type="ECO:0000313" key="4">
    <source>
        <dbReference type="Proteomes" id="UP000247409"/>
    </source>
</evidence>
<evidence type="ECO:0000313" key="3">
    <source>
        <dbReference type="EMBL" id="PXF44610.1"/>
    </source>
</evidence>
<evidence type="ECO:0000259" key="2">
    <source>
        <dbReference type="Pfam" id="PF00561"/>
    </source>
</evidence>
<gene>
    <name evidence="3" type="ORF">BWQ96_05605</name>
</gene>
<dbReference type="SUPFAM" id="SSF53474">
    <property type="entry name" value="alpha/beta-Hydrolases"/>
    <property type="match status" value="1"/>
</dbReference>
<dbReference type="InterPro" id="IPR000073">
    <property type="entry name" value="AB_hydrolase_1"/>
</dbReference>
<dbReference type="Gene3D" id="3.40.50.1820">
    <property type="entry name" value="alpha/beta hydrolase"/>
    <property type="match status" value="1"/>
</dbReference>
<dbReference type="InterPro" id="IPR029058">
    <property type="entry name" value="AB_hydrolase_fold"/>
</dbReference>
<dbReference type="PRINTS" id="PR00111">
    <property type="entry name" value="ABHYDROLASE"/>
</dbReference>
<dbReference type="PANTHER" id="PTHR42977:SF3">
    <property type="entry name" value="AB HYDROLASE-1 DOMAIN-CONTAINING PROTEIN"/>
    <property type="match status" value="1"/>
</dbReference>
<organism evidence="3 4">
    <name type="scientific">Gracilariopsis chorda</name>
    <dbReference type="NCBI Taxonomy" id="448386"/>
    <lineage>
        <taxon>Eukaryota</taxon>
        <taxon>Rhodophyta</taxon>
        <taxon>Florideophyceae</taxon>
        <taxon>Rhodymeniophycidae</taxon>
        <taxon>Gracilariales</taxon>
        <taxon>Gracilariaceae</taxon>
        <taxon>Gracilariopsis</taxon>
    </lineage>
</organism>
<evidence type="ECO:0000256" key="1">
    <source>
        <dbReference type="ARBA" id="ARBA00022801"/>
    </source>
</evidence>
<dbReference type="PANTHER" id="PTHR42977">
    <property type="entry name" value="HYDROLASE-RELATED"/>
    <property type="match status" value="1"/>
</dbReference>
<keyword evidence="1" id="KW-0378">Hydrolase</keyword>
<feature type="domain" description="AB hydrolase-1" evidence="2">
    <location>
        <begin position="56"/>
        <end position="292"/>
    </location>
</feature>
<reference evidence="3 4" key="1">
    <citation type="journal article" date="2018" name="Mol. Biol. Evol.">
        <title>Analysis of the draft genome of the red seaweed Gracilariopsis chorda provides insights into genome size evolution in Rhodophyta.</title>
        <authorList>
            <person name="Lee J."/>
            <person name="Yang E.C."/>
            <person name="Graf L."/>
            <person name="Yang J.H."/>
            <person name="Qiu H."/>
            <person name="Zel Zion U."/>
            <person name="Chan C.X."/>
            <person name="Stephens T.G."/>
            <person name="Weber A.P.M."/>
            <person name="Boo G.H."/>
            <person name="Boo S.M."/>
            <person name="Kim K.M."/>
            <person name="Shin Y."/>
            <person name="Jung M."/>
            <person name="Lee S.J."/>
            <person name="Yim H.S."/>
            <person name="Lee J.H."/>
            <person name="Bhattacharya D."/>
            <person name="Yoon H.S."/>
        </authorList>
    </citation>
    <scope>NUCLEOTIDE SEQUENCE [LARGE SCALE GENOMIC DNA]</scope>
    <source>
        <strain evidence="3 4">SKKU-2015</strain>
        <tissue evidence="3">Whole body</tissue>
    </source>
</reference>
<dbReference type="InterPro" id="IPR000639">
    <property type="entry name" value="Epox_hydrolase-like"/>
</dbReference>
<dbReference type="AlphaFoldDB" id="A0A2V3IU15"/>
<dbReference type="STRING" id="448386.A0A2V3IU15"/>
<sequence>MVYGTEIRTTPEGIRFVRTPSSRFSNITDFDMTTRYAIVSGLRMAYTDTGYAKHGTILLLHGEPDWAYLYRFMIPVFVRSGYRVIAPDLIGFGRSDKPINRSAYTYDSHVKWVKMFLRKLNLKGLHSFLQDWGGMISLTIAAEEGWRFDRLVIANTILPDGSGIDNFLEWRNFSQSVPVFSAGQIINCVTPQGLSDAEIAAYNAPFPSELYQAGVRQFPMIVPLTPRDVGVERFIRVRERMSKWKKPVLLMWGLRDTVLTERFYRDFSQLIPGTDGQPHTLYAEAGHFLQEDVGPYRRCDGALVGGLGRHAELPIIVFHA</sequence>
<dbReference type="Pfam" id="PF00561">
    <property type="entry name" value="Abhydrolase_1"/>
    <property type="match status" value="1"/>
</dbReference>